<proteinExistence type="predicted"/>
<dbReference type="EMBL" id="JANJYI010000007">
    <property type="protein sequence ID" value="KAK2641774.1"/>
    <property type="molecule type" value="Genomic_DNA"/>
</dbReference>
<comment type="caution">
    <text evidence="1">The sequence shown here is derived from an EMBL/GenBank/DDBJ whole genome shotgun (WGS) entry which is preliminary data.</text>
</comment>
<protein>
    <submittedName>
        <fullName evidence="1">Uncharacterized protein</fullName>
    </submittedName>
</protein>
<dbReference type="Proteomes" id="UP001280121">
    <property type="component" value="Unassembled WGS sequence"/>
</dbReference>
<name>A0AAD9WS70_9ROSI</name>
<sequence length="114" mass="12738">MENAELCRKHARIDEMLVRWYCVSPYPRTMRRNQKGANCVGLYLLSNSAQPVHLSKPGNKPVSKTWVSGPCTGTGKGTCAGLHPRTTRIFHQTREKEISASSHCAGYCVDSYPR</sequence>
<dbReference type="AlphaFoldDB" id="A0AAD9WS70"/>
<reference evidence="1" key="1">
    <citation type="journal article" date="2023" name="Plant J.">
        <title>Genome sequences and population genomics provide insights into the demographic history, inbreeding, and mutation load of two 'living fossil' tree species of Dipteronia.</title>
        <authorList>
            <person name="Feng Y."/>
            <person name="Comes H.P."/>
            <person name="Chen J."/>
            <person name="Zhu S."/>
            <person name="Lu R."/>
            <person name="Zhang X."/>
            <person name="Li P."/>
            <person name="Qiu J."/>
            <person name="Olsen K.M."/>
            <person name="Qiu Y."/>
        </authorList>
    </citation>
    <scope>NUCLEOTIDE SEQUENCE</scope>
    <source>
        <strain evidence="1">KIB01</strain>
    </source>
</reference>
<gene>
    <name evidence="1" type="ORF">Ddye_023537</name>
</gene>
<keyword evidence="2" id="KW-1185">Reference proteome</keyword>
<evidence type="ECO:0000313" key="1">
    <source>
        <dbReference type="EMBL" id="KAK2641774.1"/>
    </source>
</evidence>
<accession>A0AAD9WS70</accession>
<organism evidence="1 2">
    <name type="scientific">Dipteronia dyeriana</name>
    <dbReference type="NCBI Taxonomy" id="168575"/>
    <lineage>
        <taxon>Eukaryota</taxon>
        <taxon>Viridiplantae</taxon>
        <taxon>Streptophyta</taxon>
        <taxon>Embryophyta</taxon>
        <taxon>Tracheophyta</taxon>
        <taxon>Spermatophyta</taxon>
        <taxon>Magnoliopsida</taxon>
        <taxon>eudicotyledons</taxon>
        <taxon>Gunneridae</taxon>
        <taxon>Pentapetalae</taxon>
        <taxon>rosids</taxon>
        <taxon>malvids</taxon>
        <taxon>Sapindales</taxon>
        <taxon>Sapindaceae</taxon>
        <taxon>Hippocastanoideae</taxon>
        <taxon>Acereae</taxon>
        <taxon>Dipteronia</taxon>
    </lineage>
</organism>
<evidence type="ECO:0000313" key="2">
    <source>
        <dbReference type="Proteomes" id="UP001280121"/>
    </source>
</evidence>